<dbReference type="EMBL" id="JANPWB010000011">
    <property type="protein sequence ID" value="KAJ1132633.1"/>
    <property type="molecule type" value="Genomic_DNA"/>
</dbReference>
<feature type="compositionally biased region" description="Pro residues" evidence="1">
    <location>
        <begin position="110"/>
        <end position="121"/>
    </location>
</feature>
<dbReference type="AlphaFoldDB" id="A0AAV7Q1M7"/>
<evidence type="ECO:0000313" key="2">
    <source>
        <dbReference type="EMBL" id="KAJ1132633.1"/>
    </source>
</evidence>
<feature type="region of interest" description="Disordered" evidence="1">
    <location>
        <begin position="101"/>
        <end position="150"/>
    </location>
</feature>
<comment type="caution">
    <text evidence="2">The sequence shown here is derived from an EMBL/GenBank/DDBJ whole genome shotgun (WGS) entry which is preliminary data.</text>
</comment>
<keyword evidence="3" id="KW-1185">Reference proteome</keyword>
<sequence length="150" mass="16790">MSRHYYSMPWFHCRDLSPHTAALLSTHDGVTLMSCRHVSHSSHASPCRDSTSCRGVNVAPRLRFSTFLRVHTSRRLAFQRCKLGVPQSPGDAENLACTNNFRCDRKPRDQPPPSTTGPTPPKVYTLGRPYEPPAASDPLHRRLLLGRSVS</sequence>
<proteinExistence type="predicted"/>
<gene>
    <name evidence="2" type="ORF">NDU88_010940</name>
</gene>
<name>A0AAV7Q1M7_PLEWA</name>
<reference evidence="2" key="1">
    <citation type="journal article" date="2022" name="bioRxiv">
        <title>Sequencing and chromosome-scale assembly of the giantPleurodeles waltlgenome.</title>
        <authorList>
            <person name="Brown T."/>
            <person name="Elewa A."/>
            <person name="Iarovenko S."/>
            <person name="Subramanian E."/>
            <person name="Araus A.J."/>
            <person name="Petzold A."/>
            <person name="Susuki M."/>
            <person name="Suzuki K.-i.T."/>
            <person name="Hayashi T."/>
            <person name="Toyoda A."/>
            <person name="Oliveira C."/>
            <person name="Osipova E."/>
            <person name="Leigh N.D."/>
            <person name="Simon A."/>
            <person name="Yun M.H."/>
        </authorList>
    </citation>
    <scope>NUCLEOTIDE SEQUENCE</scope>
    <source>
        <strain evidence="2">20211129_DDA</strain>
        <tissue evidence="2">Liver</tissue>
    </source>
</reference>
<evidence type="ECO:0000313" key="3">
    <source>
        <dbReference type="Proteomes" id="UP001066276"/>
    </source>
</evidence>
<protein>
    <submittedName>
        <fullName evidence="2">Uncharacterized protein</fullName>
    </submittedName>
</protein>
<evidence type="ECO:0000256" key="1">
    <source>
        <dbReference type="SAM" id="MobiDB-lite"/>
    </source>
</evidence>
<dbReference type="Proteomes" id="UP001066276">
    <property type="component" value="Chromosome 7"/>
</dbReference>
<accession>A0AAV7Q1M7</accession>
<organism evidence="2 3">
    <name type="scientific">Pleurodeles waltl</name>
    <name type="common">Iberian ribbed newt</name>
    <dbReference type="NCBI Taxonomy" id="8319"/>
    <lineage>
        <taxon>Eukaryota</taxon>
        <taxon>Metazoa</taxon>
        <taxon>Chordata</taxon>
        <taxon>Craniata</taxon>
        <taxon>Vertebrata</taxon>
        <taxon>Euteleostomi</taxon>
        <taxon>Amphibia</taxon>
        <taxon>Batrachia</taxon>
        <taxon>Caudata</taxon>
        <taxon>Salamandroidea</taxon>
        <taxon>Salamandridae</taxon>
        <taxon>Pleurodelinae</taxon>
        <taxon>Pleurodeles</taxon>
    </lineage>
</organism>